<keyword evidence="8" id="KW-1185">Reference proteome</keyword>
<comment type="similarity">
    <text evidence="2">Belongs to the cytochrome P450 family.</text>
</comment>
<evidence type="ECO:0000313" key="7">
    <source>
        <dbReference type="EMBL" id="KAF6241483.1"/>
    </source>
</evidence>
<feature type="transmembrane region" description="Helical" evidence="6">
    <location>
        <begin position="148"/>
        <end position="166"/>
    </location>
</feature>
<dbReference type="Proteomes" id="UP000578531">
    <property type="component" value="Unassembled WGS sequence"/>
</dbReference>
<protein>
    <submittedName>
        <fullName evidence="7">Uncharacterized protein</fullName>
    </submittedName>
</protein>
<dbReference type="GO" id="GO:0020037">
    <property type="term" value="F:heme binding"/>
    <property type="evidence" value="ECO:0007669"/>
    <property type="project" value="InterPro"/>
</dbReference>
<dbReference type="InterPro" id="IPR001128">
    <property type="entry name" value="Cyt_P450"/>
</dbReference>
<comment type="cofactor">
    <cofactor evidence="1">
        <name>heme</name>
        <dbReference type="ChEBI" id="CHEBI:30413"/>
    </cofactor>
</comment>
<dbReference type="GO" id="GO:0005506">
    <property type="term" value="F:iron ion binding"/>
    <property type="evidence" value="ECO:0007669"/>
    <property type="project" value="InterPro"/>
</dbReference>
<reference evidence="7 8" key="1">
    <citation type="journal article" date="2020" name="Genomics">
        <title>Complete, high-quality genomes from long-read metagenomic sequencing of two wolf lichen thalli reveals enigmatic genome architecture.</title>
        <authorList>
            <person name="McKenzie S.K."/>
            <person name="Walston R.F."/>
            <person name="Allen J.L."/>
        </authorList>
    </citation>
    <scope>NUCLEOTIDE SEQUENCE [LARGE SCALE GENOMIC DNA]</scope>
    <source>
        <strain evidence="7">WasteWater2</strain>
    </source>
</reference>
<dbReference type="GO" id="GO:0004497">
    <property type="term" value="F:monooxygenase activity"/>
    <property type="evidence" value="ECO:0007669"/>
    <property type="project" value="InterPro"/>
</dbReference>
<evidence type="ECO:0000256" key="2">
    <source>
        <dbReference type="ARBA" id="ARBA00010617"/>
    </source>
</evidence>
<dbReference type="GeneID" id="59281873"/>
<keyword evidence="6" id="KW-0812">Transmembrane</keyword>
<evidence type="ECO:0000256" key="1">
    <source>
        <dbReference type="ARBA" id="ARBA00001971"/>
    </source>
</evidence>
<evidence type="ECO:0000256" key="6">
    <source>
        <dbReference type="SAM" id="Phobius"/>
    </source>
</evidence>
<accession>A0A8H6LA63</accession>
<evidence type="ECO:0000256" key="5">
    <source>
        <dbReference type="ARBA" id="ARBA00023004"/>
    </source>
</evidence>
<dbReference type="GO" id="GO:0016705">
    <property type="term" value="F:oxidoreductase activity, acting on paired donors, with incorporation or reduction of molecular oxygen"/>
    <property type="evidence" value="ECO:0007669"/>
    <property type="project" value="InterPro"/>
</dbReference>
<sequence>MMGSAKICHCFRRLLENDHELNAYQSLREEAAEAFQPEADWTDPGALQKLVRINSTIRESLRHSPLAVRGVLREVMPKDGLTLPDSKNFARGTWSGVPVQALQVDDRFYERPEEYDPFRFAKTAGDTERLEAIQISGIFLSFSYGRTAWLVILLFPVLILVASAAVE</sequence>
<dbReference type="EMBL" id="JACCJC010000001">
    <property type="protein sequence ID" value="KAF6241483.1"/>
    <property type="molecule type" value="Genomic_DNA"/>
</dbReference>
<dbReference type="Gene3D" id="1.10.630.10">
    <property type="entry name" value="Cytochrome P450"/>
    <property type="match status" value="1"/>
</dbReference>
<evidence type="ECO:0000256" key="3">
    <source>
        <dbReference type="ARBA" id="ARBA00022723"/>
    </source>
</evidence>
<evidence type="ECO:0000256" key="4">
    <source>
        <dbReference type="ARBA" id="ARBA00023002"/>
    </source>
</evidence>
<proteinExistence type="inferred from homology"/>
<evidence type="ECO:0000313" key="8">
    <source>
        <dbReference type="Proteomes" id="UP000578531"/>
    </source>
</evidence>
<keyword evidence="4" id="KW-0560">Oxidoreductase</keyword>
<dbReference type="AlphaFoldDB" id="A0A8H6LA63"/>
<organism evidence="7 8">
    <name type="scientific">Letharia columbiana</name>
    <dbReference type="NCBI Taxonomy" id="112416"/>
    <lineage>
        <taxon>Eukaryota</taxon>
        <taxon>Fungi</taxon>
        <taxon>Dikarya</taxon>
        <taxon>Ascomycota</taxon>
        <taxon>Pezizomycotina</taxon>
        <taxon>Lecanoromycetes</taxon>
        <taxon>OSLEUM clade</taxon>
        <taxon>Lecanoromycetidae</taxon>
        <taxon>Lecanorales</taxon>
        <taxon>Lecanorineae</taxon>
        <taxon>Parmeliaceae</taxon>
        <taxon>Letharia</taxon>
    </lineage>
</organism>
<dbReference type="PANTHER" id="PTHR46206">
    <property type="entry name" value="CYTOCHROME P450"/>
    <property type="match status" value="1"/>
</dbReference>
<dbReference type="SUPFAM" id="SSF48264">
    <property type="entry name" value="Cytochrome P450"/>
    <property type="match status" value="1"/>
</dbReference>
<dbReference type="InterPro" id="IPR036396">
    <property type="entry name" value="Cyt_P450_sf"/>
</dbReference>
<gene>
    <name evidence="7" type="ORF">HO173_000193</name>
</gene>
<name>A0A8H6LA63_9LECA</name>
<comment type="caution">
    <text evidence="7">The sequence shown here is derived from an EMBL/GenBank/DDBJ whole genome shotgun (WGS) entry which is preliminary data.</text>
</comment>
<keyword evidence="6" id="KW-0472">Membrane</keyword>
<keyword evidence="6" id="KW-1133">Transmembrane helix</keyword>
<keyword evidence="5" id="KW-0408">Iron</keyword>
<dbReference type="Pfam" id="PF00067">
    <property type="entry name" value="p450"/>
    <property type="match status" value="1"/>
</dbReference>
<dbReference type="RefSeq" id="XP_037170723.1">
    <property type="nucleotide sequence ID" value="XM_037302144.1"/>
</dbReference>
<dbReference type="OrthoDB" id="1844152at2759"/>
<keyword evidence="3" id="KW-0479">Metal-binding</keyword>